<dbReference type="GO" id="GO:0016020">
    <property type="term" value="C:membrane"/>
    <property type="evidence" value="ECO:0007669"/>
    <property type="project" value="InterPro"/>
</dbReference>
<organism evidence="2 3">
    <name type="scientific">Gordonia iterans</name>
    <dbReference type="NCBI Taxonomy" id="1004901"/>
    <lineage>
        <taxon>Bacteria</taxon>
        <taxon>Bacillati</taxon>
        <taxon>Actinomycetota</taxon>
        <taxon>Actinomycetes</taxon>
        <taxon>Mycobacteriales</taxon>
        <taxon>Gordoniaceae</taxon>
        <taxon>Gordonia</taxon>
    </lineage>
</organism>
<proteinExistence type="predicted"/>
<name>A0A2S0KGF2_9ACTN</name>
<dbReference type="Proteomes" id="UP000239814">
    <property type="component" value="Chromosome"/>
</dbReference>
<dbReference type="OrthoDB" id="4559973at2"/>
<keyword evidence="3" id="KW-1185">Reference proteome</keyword>
<dbReference type="AlphaFoldDB" id="A0A2S0KGF2"/>
<gene>
    <name evidence="2" type="ORF">C6V83_11310</name>
</gene>
<dbReference type="RefSeq" id="WP_105942478.1">
    <property type="nucleotide sequence ID" value="NZ_CP027433.1"/>
</dbReference>
<sequence>MKRWIFVGYLAVEIAAFWAMVHFLGWAWAFVITIAAAAVGFAVLGRRARDIFAGARSPGADRSSPRQAFTDSALFAGASVLTVLPGVVSTVVGLILLSRPVRRRLEPVVAAAATRKVSALADRITVVGMTPNGYVDGTVVAEGRAEGSVIVETTIRNPDGSIFSEQAALPTVIDGETTAERSDRRR</sequence>
<protein>
    <submittedName>
        <fullName evidence="2">FxsA protein</fullName>
    </submittedName>
</protein>
<evidence type="ECO:0000256" key="1">
    <source>
        <dbReference type="SAM" id="Phobius"/>
    </source>
</evidence>
<feature type="transmembrane region" description="Helical" evidence="1">
    <location>
        <begin position="73"/>
        <end position="97"/>
    </location>
</feature>
<dbReference type="EMBL" id="CP027433">
    <property type="protein sequence ID" value="AVM00765.1"/>
    <property type="molecule type" value="Genomic_DNA"/>
</dbReference>
<dbReference type="NCBIfam" id="NF008528">
    <property type="entry name" value="PRK11463.1-2"/>
    <property type="match status" value="1"/>
</dbReference>
<evidence type="ECO:0000313" key="3">
    <source>
        <dbReference type="Proteomes" id="UP000239814"/>
    </source>
</evidence>
<keyword evidence="1" id="KW-0812">Transmembrane</keyword>
<dbReference type="Pfam" id="PF04186">
    <property type="entry name" value="FxsA"/>
    <property type="match status" value="1"/>
</dbReference>
<reference evidence="2 3" key="1">
    <citation type="submission" date="2018-03" db="EMBL/GenBank/DDBJ databases">
        <title>Characteristics and genome of n-alkane degrading marine bacteria Gordonia iterans isolated from crude oil contaminated in Tae-an, South Korea.</title>
        <authorList>
            <person name="Lee S.-S."/>
            <person name="Kim H."/>
        </authorList>
    </citation>
    <scope>NUCLEOTIDE SEQUENCE [LARGE SCALE GENOMIC DNA]</scope>
    <source>
        <strain evidence="2 3">Co17</strain>
    </source>
</reference>
<dbReference type="PANTHER" id="PTHR35335">
    <property type="entry name" value="UPF0716 PROTEIN FXSA"/>
    <property type="match status" value="1"/>
</dbReference>
<keyword evidence="1" id="KW-1133">Transmembrane helix</keyword>
<dbReference type="InterPro" id="IPR007313">
    <property type="entry name" value="FxsA"/>
</dbReference>
<dbReference type="KEGG" id="git:C6V83_11310"/>
<accession>A0A2S0KGF2</accession>
<keyword evidence="1" id="KW-0472">Membrane</keyword>
<dbReference type="PANTHER" id="PTHR35335:SF1">
    <property type="entry name" value="UPF0716 PROTEIN FXSA"/>
    <property type="match status" value="1"/>
</dbReference>
<evidence type="ECO:0000313" key="2">
    <source>
        <dbReference type="EMBL" id="AVM00765.1"/>
    </source>
</evidence>
<feature type="transmembrane region" description="Helical" evidence="1">
    <location>
        <begin position="21"/>
        <end position="44"/>
    </location>
</feature>